<accession>A0A200RBE4</accession>
<comment type="caution">
    <text evidence="1">The sequence shown here is derived from an EMBL/GenBank/DDBJ whole genome shotgun (WGS) entry which is preliminary data.</text>
</comment>
<evidence type="ECO:0000313" key="1">
    <source>
        <dbReference type="EMBL" id="OVA19986.1"/>
    </source>
</evidence>
<proteinExistence type="predicted"/>
<name>A0A200RBE4_MACCD</name>
<sequence length="109" mass="12507">MGISTMCSSLHPTIRKVDGESASNRNHQNSNDKMLVFTEPRAIQCEGARLDHHICKFWVKQYICHSYHHNSEGILPQELSPTRSLLVNTDDTDPATAFYFMQDSHKQNF</sequence>
<reference evidence="1 2" key="1">
    <citation type="journal article" date="2017" name="Mol. Plant">
        <title>The Genome of Medicinal Plant Macleaya cordata Provides New Insights into Benzylisoquinoline Alkaloids Metabolism.</title>
        <authorList>
            <person name="Liu X."/>
            <person name="Liu Y."/>
            <person name="Huang P."/>
            <person name="Ma Y."/>
            <person name="Qing Z."/>
            <person name="Tang Q."/>
            <person name="Cao H."/>
            <person name="Cheng P."/>
            <person name="Zheng Y."/>
            <person name="Yuan Z."/>
            <person name="Zhou Y."/>
            <person name="Liu J."/>
            <person name="Tang Z."/>
            <person name="Zhuo Y."/>
            <person name="Zhang Y."/>
            <person name="Yu L."/>
            <person name="Huang J."/>
            <person name="Yang P."/>
            <person name="Peng Q."/>
            <person name="Zhang J."/>
            <person name="Jiang W."/>
            <person name="Zhang Z."/>
            <person name="Lin K."/>
            <person name="Ro D.K."/>
            <person name="Chen X."/>
            <person name="Xiong X."/>
            <person name="Shang Y."/>
            <person name="Huang S."/>
            <person name="Zeng J."/>
        </authorList>
    </citation>
    <scope>NUCLEOTIDE SEQUENCE [LARGE SCALE GENOMIC DNA]</scope>
    <source>
        <strain evidence="2">cv. BLH2017</strain>
        <tissue evidence="1">Root</tissue>
    </source>
</reference>
<gene>
    <name evidence="1" type="ORF">BVC80_1669g11</name>
</gene>
<dbReference type="Proteomes" id="UP000195402">
    <property type="component" value="Unassembled WGS sequence"/>
</dbReference>
<dbReference type="InParanoid" id="A0A200RBE4"/>
<dbReference type="AlphaFoldDB" id="A0A200RBE4"/>
<evidence type="ECO:0000313" key="2">
    <source>
        <dbReference type="Proteomes" id="UP000195402"/>
    </source>
</evidence>
<dbReference type="EMBL" id="MVGT01000151">
    <property type="protein sequence ID" value="OVA19986.1"/>
    <property type="molecule type" value="Genomic_DNA"/>
</dbReference>
<organism evidence="1 2">
    <name type="scientific">Macleaya cordata</name>
    <name type="common">Five-seeded plume-poppy</name>
    <name type="synonym">Bocconia cordata</name>
    <dbReference type="NCBI Taxonomy" id="56857"/>
    <lineage>
        <taxon>Eukaryota</taxon>
        <taxon>Viridiplantae</taxon>
        <taxon>Streptophyta</taxon>
        <taxon>Embryophyta</taxon>
        <taxon>Tracheophyta</taxon>
        <taxon>Spermatophyta</taxon>
        <taxon>Magnoliopsida</taxon>
        <taxon>Ranunculales</taxon>
        <taxon>Papaveraceae</taxon>
        <taxon>Papaveroideae</taxon>
        <taxon>Macleaya</taxon>
    </lineage>
</organism>
<keyword evidence="2" id="KW-1185">Reference proteome</keyword>
<protein>
    <submittedName>
        <fullName evidence="1">Uncharacterized protein</fullName>
    </submittedName>
</protein>